<keyword evidence="3" id="KW-0804">Transcription</keyword>
<dbReference type="Pfam" id="PF00392">
    <property type="entry name" value="GntR"/>
    <property type="match status" value="1"/>
</dbReference>
<dbReference type="InterPro" id="IPR000524">
    <property type="entry name" value="Tscrpt_reg_HTH_GntR"/>
</dbReference>
<dbReference type="SMART" id="SM00345">
    <property type="entry name" value="HTH_GNTR"/>
    <property type="match status" value="1"/>
</dbReference>
<proteinExistence type="predicted"/>
<dbReference type="SUPFAM" id="SSF48008">
    <property type="entry name" value="GntR ligand-binding domain-like"/>
    <property type="match status" value="1"/>
</dbReference>
<dbReference type="SUPFAM" id="SSF46785">
    <property type="entry name" value="Winged helix' DNA-binding domain"/>
    <property type="match status" value="1"/>
</dbReference>
<dbReference type="PROSITE" id="PS50949">
    <property type="entry name" value="HTH_GNTR"/>
    <property type="match status" value="1"/>
</dbReference>
<evidence type="ECO:0000313" key="6">
    <source>
        <dbReference type="Proteomes" id="UP000199288"/>
    </source>
</evidence>
<dbReference type="EMBL" id="FNQV01000005">
    <property type="protein sequence ID" value="SEA11765.1"/>
    <property type="molecule type" value="Genomic_DNA"/>
</dbReference>
<keyword evidence="6" id="KW-1185">Reference proteome</keyword>
<dbReference type="Proteomes" id="UP000199288">
    <property type="component" value="Unassembled WGS sequence"/>
</dbReference>
<evidence type="ECO:0000313" key="5">
    <source>
        <dbReference type="EMBL" id="SEA11765.1"/>
    </source>
</evidence>
<dbReference type="RefSeq" id="WP_261977029.1">
    <property type="nucleotide sequence ID" value="NZ_FNQV01000005.1"/>
</dbReference>
<dbReference type="InterPro" id="IPR008920">
    <property type="entry name" value="TF_FadR/GntR_C"/>
</dbReference>
<dbReference type="PANTHER" id="PTHR43537:SF5">
    <property type="entry name" value="UXU OPERON TRANSCRIPTIONAL REGULATOR"/>
    <property type="match status" value="1"/>
</dbReference>
<gene>
    <name evidence="5" type="ORF">SAMN02910418_00910</name>
</gene>
<dbReference type="AlphaFoldDB" id="A0A1H3YJM8"/>
<dbReference type="GO" id="GO:0003700">
    <property type="term" value="F:DNA-binding transcription factor activity"/>
    <property type="evidence" value="ECO:0007669"/>
    <property type="project" value="InterPro"/>
</dbReference>
<evidence type="ECO:0000256" key="3">
    <source>
        <dbReference type="ARBA" id="ARBA00023163"/>
    </source>
</evidence>
<feature type="domain" description="HTH gntR-type" evidence="4">
    <location>
        <begin position="12"/>
        <end position="80"/>
    </location>
</feature>
<sequence>MANPPPKPRAARLLHNATMQHIKDLILREGLRPGDPLPTESELCDMLEVSRSSVREAIRTLSALDIVEVRHGTGTFVGQMSLQPMIDSIVFRGAISQQGSSLQILKEIVDVRHRLDVSIGPSLVELMRGKLHPELDELVEDMTEKADRGEIFVNEDRAFHVRLVEPLASTLLMQLVEAFWKIHTVTAPMLGVPTPEDIAVTARSHGDMLRSAQEGDLAGYLAAVASHYAPLKRNIERFEAEQEARTE</sequence>
<dbReference type="PANTHER" id="PTHR43537">
    <property type="entry name" value="TRANSCRIPTIONAL REGULATOR, GNTR FAMILY"/>
    <property type="match status" value="1"/>
</dbReference>
<dbReference type="InterPro" id="IPR011711">
    <property type="entry name" value="GntR_C"/>
</dbReference>
<accession>A0A1H3YJM8</accession>
<evidence type="ECO:0000256" key="2">
    <source>
        <dbReference type="ARBA" id="ARBA00023125"/>
    </source>
</evidence>
<dbReference type="Gene3D" id="1.10.10.10">
    <property type="entry name" value="Winged helix-like DNA-binding domain superfamily/Winged helix DNA-binding domain"/>
    <property type="match status" value="1"/>
</dbReference>
<dbReference type="InterPro" id="IPR036390">
    <property type="entry name" value="WH_DNA-bd_sf"/>
</dbReference>
<evidence type="ECO:0000259" key="4">
    <source>
        <dbReference type="PROSITE" id="PS50949"/>
    </source>
</evidence>
<name>A0A1H3YJM8_9ACTO</name>
<protein>
    <submittedName>
        <fullName evidence="5">DNA-binding transcriptional regulator, FadR family</fullName>
    </submittedName>
</protein>
<organism evidence="5 6">
    <name type="scientific">Bowdeniella nasicola</name>
    <dbReference type="NCBI Taxonomy" id="208480"/>
    <lineage>
        <taxon>Bacteria</taxon>
        <taxon>Bacillati</taxon>
        <taxon>Actinomycetota</taxon>
        <taxon>Actinomycetes</taxon>
        <taxon>Actinomycetales</taxon>
        <taxon>Actinomycetaceae</taxon>
        <taxon>Bowdeniella</taxon>
    </lineage>
</organism>
<keyword evidence="1" id="KW-0805">Transcription regulation</keyword>
<reference evidence="6" key="1">
    <citation type="submission" date="2016-10" db="EMBL/GenBank/DDBJ databases">
        <authorList>
            <person name="Varghese N."/>
            <person name="Submissions S."/>
        </authorList>
    </citation>
    <scope>NUCLEOTIDE SEQUENCE [LARGE SCALE GENOMIC DNA]</scope>
    <source>
        <strain evidence="6">KPR-1</strain>
    </source>
</reference>
<dbReference type="Gene3D" id="1.20.120.530">
    <property type="entry name" value="GntR ligand-binding domain-like"/>
    <property type="match status" value="1"/>
</dbReference>
<dbReference type="CDD" id="cd07377">
    <property type="entry name" value="WHTH_GntR"/>
    <property type="match status" value="1"/>
</dbReference>
<dbReference type="GO" id="GO:0003677">
    <property type="term" value="F:DNA binding"/>
    <property type="evidence" value="ECO:0007669"/>
    <property type="project" value="UniProtKB-KW"/>
</dbReference>
<dbReference type="PRINTS" id="PR00035">
    <property type="entry name" value="HTHGNTR"/>
</dbReference>
<evidence type="ECO:0000256" key="1">
    <source>
        <dbReference type="ARBA" id="ARBA00023015"/>
    </source>
</evidence>
<dbReference type="Pfam" id="PF07729">
    <property type="entry name" value="FCD"/>
    <property type="match status" value="1"/>
</dbReference>
<keyword evidence="2 5" id="KW-0238">DNA-binding</keyword>
<dbReference type="InterPro" id="IPR036388">
    <property type="entry name" value="WH-like_DNA-bd_sf"/>
</dbReference>